<accession>A0A8S9UV05</accession>
<comment type="caution">
    <text evidence="2">The sequence shown here is derived from an EMBL/GenBank/DDBJ whole genome shotgun (WGS) entry which is preliminary data.</text>
</comment>
<feature type="non-terminal residue" evidence="2">
    <location>
        <position position="309"/>
    </location>
</feature>
<feature type="region of interest" description="Disordered" evidence="1">
    <location>
        <begin position="104"/>
        <end position="136"/>
    </location>
</feature>
<evidence type="ECO:0000256" key="1">
    <source>
        <dbReference type="SAM" id="MobiDB-lite"/>
    </source>
</evidence>
<protein>
    <submittedName>
        <fullName evidence="2">Uncharacterized protein</fullName>
    </submittedName>
</protein>
<dbReference type="Proteomes" id="UP000704712">
    <property type="component" value="Unassembled WGS sequence"/>
</dbReference>
<proteinExistence type="predicted"/>
<dbReference type="AlphaFoldDB" id="A0A8S9UV05"/>
<name>A0A8S9UV05_PHYIN</name>
<organism evidence="2 3">
    <name type="scientific">Phytophthora infestans</name>
    <name type="common">Potato late blight agent</name>
    <name type="synonym">Botrytis infestans</name>
    <dbReference type="NCBI Taxonomy" id="4787"/>
    <lineage>
        <taxon>Eukaryota</taxon>
        <taxon>Sar</taxon>
        <taxon>Stramenopiles</taxon>
        <taxon>Oomycota</taxon>
        <taxon>Peronosporomycetes</taxon>
        <taxon>Peronosporales</taxon>
        <taxon>Peronosporaceae</taxon>
        <taxon>Phytophthora</taxon>
    </lineage>
</organism>
<gene>
    <name evidence="2" type="ORF">GN958_ATG06266</name>
</gene>
<evidence type="ECO:0000313" key="3">
    <source>
        <dbReference type="Proteomes" id="UP000704712"/>
    </source>
</evidence>
<sequence length="309" mass="34230">MYARRLRQSEGVMDYVEDLQHKRRELECMGVPEVASIAVRVYSFIACEQTQSVSRLRGGHARDQHEQDAVNLLLVAERTAQELRDRGSSDGGRGVQRQVNIGNHHAASSGNEYQHGGKRHHDVDNSKGNNNKKRNAEACKSCHKRGYWWKECSERQVIKKNGGPLHGISSAAPLSWKAPLSEHCGHTSRECEPEAPAQGVPRYAKIYTRHELAALAGRDLEERSARAPETQHEEVSIGFSPCRRRTTRMKTKKAVPIVRRVLTLATNCGTEAVPTSSSGSCSSEQLQHAEFVEEDTGTCERVGIAGSAL</sequence>
<reference evidence="2" key="1">
    <citation type="submission" date="2020-03" db="EMBL/GenBank/DDBJ databases">
        <title>Hybrid Assembly of Korean Phytophthora infestans isolates.</title>
        <authorList>
            <person name="Prokchorchik M."/>
            <person name="Lee Y."/>
            <person name="Seo J."/>
            <person name="Cho J.-H."/>
            <person name="Park Y.-E."/>
            <person name="Jang D.-C."/>
            <person name="Im J.-S."/>
            <person name="Choi J.-G."/>
            <person name="Park H.-J."/>
            <person name="Lee G.-B."/>
            <person name="Lee Y.-G."/>
            <person name="Hong S.-Y."/>
            <person name="Cho K."/>
            <person name="Sohn K.H."/>
        </authorList>
    </citation>
    <scope>NUCLEOTIDE SEQUENCE</scope>
    <source>
        <strain evidence="2">KR_2_A2</strain>
    </source>
</reference>
<dbReference type="EMBL" id="JAACNO010000850">
    <property type="protein sequence ID" value="KAF4144521.1"/>
    <property type="molecule type" value="Genomic_DNA"/>
</dbReference>
<evidence type="ECO:0000313" key="2">
    <source>
        <dbReference type="EMBL" id="KAF4144521.1"/>
    </source>
</evidence>